<accession>A0ABR1JC17</accession>
<feature type="compositionally biased region" description="Low complexity" evidence="1">
    <location>
        <begin position="309"/>
        <end position="322"/>
    </location>
</feature>
<evidence type="ECO:0000256" key="1">
    <source>
        <dbReference type="SAM" id="MobiDB-lite"/>
    </source>
</evidence>
<name>A0ABR1JC17_9AGAR</name>
<evidence type="ECO:0000313" key="3">
    <source>
        <dbReference type="Proteomes" id="UP001498398"/>
    </source>
</evidence>
<gene>
    <name evidence="2" type="ORF">VKT23_012310</name>
</gene>
<dbReference type="Proteomes" id="UP001498398">
    <property type="component" value="Unassembled WGS sequence"/>
</dbReference>
<feature type="region of interest" description="Disordered" evidence="1">
    <location>
        <begin position="218"/>
        <end position="288"/>
    </location>
</feature>
<feature type="region of interest" description="Disordered" evidence="1">
    <location>
        <begin position="305"/>
        <end position="337"/>
    </location>
</feature>
<organism evidence="2 3">
    <name type="scientific">Marasmiellus scandens</name>
    <dbReference type="NCBI Taxonomy" id="2682957"/>
    <lineage>
        <taxon>Eukaryota</taxon>
        <taxon>Fungi</taxon>
        <taxon>Dikarya</taxon>
        <taxon>Basidiomycota</taxon>
        <taxon>Agaricomycotina</taxon>
        <taxon>Agaricomycetes</taxon>
        <taxon>Agaricomycetidae</taxon>
        <taxon>Agaricales</taxon>
        <taxon>Marasmiineae</taxon>
        <taxon>Omphalotaceae</taxon>
        <taxon>Marasmiellus</taxon>
    </lineage>
</organism>
<sequence length="835" mass="94864">MSDKVIKKVPVLNGANYAEWSSTMALVLTITTYSTTDTGGTQETTTPGDTNEIRKWDIQDEKAIGFISLQMPSDVCHNLLNFTEDELNKNDTGKAKTTFTSFMLWERIKTKYGTARIPVKAGWYRDFIRWHLDISQDPANQMETLRYYIGRLNSNGCEFDNEFQAYHLLELLPKSYANLRTTLLGSVPEGEKIKFDKCAQAICNEYKQRQGAKEIQEIQEESSLLSRMSDGPSNTKKGKGKKRNAPAQPETTKSNKKTKKQRCGGMNKWLDKKGKGKATAQVADSDLDTEMGEPAFMADVDNEIDEIPNSNNSSSDSGTHSSMPLLAPPQNSIEFDENGYSIRDDESDTGIVNMFHTMWGSSAETRNDGWGDITGDWSHDPYVMPNDPENVFFGNQISDNDWTNGTVTYVFGSPNPDEYAFDDYNPRGLYLGNTLNPDDNSLQHHYMGPSEYIERLHGNWNHVHYDWDQRNRICNVNHPCGSQCTNDIVPAVLTAPVVRNLVMRSTLLYMDQVFVNLENNIFMDHRGTLLGHQYNPDTHLNDWVFMGPRTFDERYDSEWHHFHPEMGVFCYGASSPDCPIDSPAMGNVPMPYVPPIEITVNMVHEISYSYIGKHWTDGLPSWESVSRPIIPAPDMSKWFTKRDETDDVINEISDQMDLLEVQSIPDYVDLWGPPTWQDMQRDEMDTFNYDFKNWVNRGSASYYDTSARPVDESLPPLPEKVQKKLETGKELDRLRASMTPVTAQPVAGPSSEPIQAPQPFWVKTPEGSFIVPADFRDTAIRMYGADSIGEITKEIKMEILDYESYVNASSDPYNDDPENNQFYDDVSGETLEWCP</sequence>
<evidence type="ECO:0008006" key="4">
    <source>
        <dbReference type="Google" id="ProtNLM"/>
    </source>
</evidence>
<evidence type="ECO:0000313" key="2">
    <source>
        <dbReference type="EMBL" id="KAK7452206.1"/>
    </source>
</evidence>
<protein>
    <recommendedName>
        <fullName evidence="4">Retrotransposon Copia-like N-terminal domain-containing protein</fullName>
    </recommendedName>
</protein>
<reference evidence="2 3" key="1">
    <citation type="submission" date="2024-01" db="EMBL/GenBank/DDBJ databases">
        <title>A draft genome for the cacao thread blight pathogen Marasmiellus scandens.</title>
        <authorList>
            <person name="Baruah I.K."/>
            <person name="Leung J."/>
            <person name="Bukari Y."/>
            <person name="Amoako-Attah I."/>
            <person name="Meinhardt L.W."/>
            <person name="Bailey B.A."/>
            <person name="Cohen S.P."/>
        </authorList>
    </citation>
    <scope>NUCLEOTIDE SEQUENCE [LARGE SCALE GENOMIC DNA]</scope>
    <source>
        <strain evidence="2 3">GH-19</strain>
    </source>
</reference>
<dbReference type="Pfam" id="PF14223">
    <property type="entry name" value="Retrotran_gag_2"/>
    <property type="match status" value="1"/>
</dbReference>
<proteinExistence type="predicted"/>
<comment type="caution">
    <text evidence="2">The sequence shown here is derived from an EMBL/GenBank/DDBJ whole genome shotgun (WGS) entry which is preliminary data.</text>
</comment>
<keyword evidence="3" id="KW-1185">Reference proteome</keyword>
<feature type="compositionally biased region" description="Polar residues" evidence="1">
    <location>
        <begin position="221"/>
        <end position="235"/>
    </location>
</feature>
<dbReference type="EMBL" id="JBANRG010000029">
    <property type="protein sequence ID" value="KAK7452206.1"/>
    <property type="molecule type" value="Genomic_DNA"/>
</dbReference>